<gene>
    <name evidence="2" type="ORF">DH2020_013299</name>
</gene>
<evidence type="ECO:0008006" key="4">
    <source>
        <dbReference type="Google" id="ProtNLM"/>
    </source>
</evidence>
<keyword evidence="3" id="KW-1185">Reference proteome</keyword>
<protein>
    <recommendedName>
        <fullName evidence="4">Retrotransposon Copia-like N-terminal domain-containing protein</fullName>
    </recommendedName>
</protein>
<organism evidence="2 3">
    <name type="scientific">Rehmannia glutinosa</name>
    <name type="common">Chinese foxglove</name>
    <dbReference type="NCBI Taxonomy" id="99300"/>
    <lineage>
        <taxon>Eukaryota</taxon>
        <taxon>Viridiplantae</taxon>
        <taxon>Streptophyta</taxon>
        <taxon>Embryophyta</taxon>
        <taxon>Tracheophyta</taxon>
        <taxon>Spermatophyta</taxon>
        <taxon>Magnoliopsida</taxon>
        <taxon>eudicotyledons</taxon>
        <taxon>Gunneridae</taxon>
        <taxon>Pentapetalae</taxon>
        <taxon>asterids</taxon>
        <taxon>lamiids</taxon>
        <taxon>Lamiales</taxon>
        <taxon>Orobanchaceae</taxon>
        <taxon>Rehmannieae</taxon>
        <taxon>Rehmannia</taxon>
    </lineage>
</organism>
<feature type="region of interest" description="Disordered" evidence="1">
    <location>
        <begin position="221"/>
        <end position="249"/>
    </location>
</feature>
<dbReference type="PANTHER" id="PTHR47481">
    <property type="match status" value="1"/>
</dbReference>
<dbReference type="EMBL" id="JABTTQ020000006">
    <property type="protein sequence ID" value="KAK6153660.1"/>
    <property type="molecule type" value="Genomic_DNA"/>
</dbReference>
<evidence type="ECO:0000256" key="1">
    <source>
        <dbReference type="SAM" id="MobiDB-lite"/>
    </source>
</evidence>
<evidence type="ECO:0000313" key="2">
    <source>
        <dbReference type="EMBL" id="KAK6153660.1"/>
    </source>
</evidence>
<reference evidence="2 3" key="1">
    <citation type="journal article" date="2021" name="Comput. Struct. Biotechnol. J.">
        <title>De novo genome assembly of the potent medicinal plant Rehmannia glutinosa using nanopore technology.</title>
        <authorList>
            <person name="Ma L."/>
            <person name="Dong C."/>
            <person name="Song C."/>
            <person name="Wang X."/>
            <person name="Zheng X."/>
            <person name="Niu Y."/>
            <person name="Chen S."/>
            <person name="Feng W."/>
        </authorList>
    </citation>
    <scope>NUCLEOTIDE SEQUENCE [LARGE SCALE GENOMIC DNA]</scope>
    <source>
        <strain evidence="2">DH-2019</strain>
    </source>
</reference>
<evidence type="ECO:0000313" key="3">
    <source>
        <dbReference type="Proteomes" id="UP001318860"/>
    </source>
</evidence>
<accession>A0ABR0X5N2</accession>
<comment type="caution">
    <text evidence="2">The sequence shown here is derived from an EMBL/GenBank/DDBJ whole genome shotgun (WGS) entry which is preliminary data.</text>
</comment>
<name>A0ABR0X5N2_REHGL</name>
<proteinExistence type="predicted"/>
<sequence>MATFSVSSVVCNFSTPSIKLDRNNYTYWRIQVLSVVRAHGFEDFLFGKTTAPPQFVVLDESSSSLTSNPEYLLWTRRDQTLFSWLLASVSESMLGYINRCTTSSEIWSVFETLFRSQSRARISHLRAQLLNTKKSDLSIEEYVLKMRGIVDNLLAAGQDISDDDLIMYILSGFGAEFGSVVVNLYARSDSLTLNGVQYALQSHEMRLQQLSSQSPMVSEVDHPSAQCAAKGSGNPQSRGGGFGSRGRGRFNRFKPTRQICGKTNHIASKCFKRFDMNFPGINLTSAQDHVATQQCAFSQPFPSSYNPFAHNMDISKSAGSTFVAQPRSFSTVYISL</sequence>
<dbReference type="Proteomes" id="UP001318860">
    <property type="component" value="Unassembled WGS sequence"/>
</dbReference>
<dbReference type="PANTHER" id="PTHR47481:SF31">
    <property type="entry name" value="OS01G0873500 PROTEIN"/>
    <property type="match status" value="1"/>
</dbReference>
<dbReference type="Pfam" id="PF14223">
    <property type="entry name" value="Retrotran_gag_2"/>
    <property type="match status" value="1"/>
</dbReference>